<name>A0A2M7DED7_9BACT</name>
<accession>A0A2M7DED7</accession>
<dbReference type="Proteomes" id="UP000229030">
    <property type="component" value="Unassembled WGS sequence"/>
</dbReference>
<evidence type="ECO:0000313" key="1">
    <source>
        <dbReference type="EMBL" id="PIV47205.1"/>
    </source>
</evidence>
<proteinExistence type="predicted"/>
<protein>
    <submittedName>
        <fullName evidence="1">Uncharacterized protein</fullName>
    </submittedName>
</protein>
<evidence type="ECO:0000313" key="2">
    <source>
        <dbReference type="Proteomes" id="UP000229030"/>
    </source>
</evidence>
<reference evidence="2" key="1">
    <citation type="submission" date="2017-09" db="EMBL/GenBank/DDBJ databases">
        <title>Depth-based differentiation of microbial function through sediment-hosted aquifers and enrichment of novel symbionts in the deep terrestrial subsurface.</title>
        <authorList>
            <person name="Probst A.J."/>
            <person name="Ladd B."/>
            <person name="Jarett J.K."/>
            <person name="Geller-Mcgrath D.E."/>
            <person name="Sieber C.M.K."/>
            <person name="Emerson J.B."/>
            <person name="Anantharaman K."/>
            <person name="Thomas B.C."/>
            <person name="Malmstrom R."/>
            <person name="Stieglmeier M."/>
            <person name="Klingl A."/>
            <person name="Woyke T."/>
            <person name="Ryan C.M."/>
            <person name="Banfield J.F."/>
        </authorList>
    </citation>
    <scope>NUCLEOTIDE SEQUENCE [LARGE SCALE GENOMIC DNA]</scope>
</reference>
<dbReference type="EMBL" id="PETV01000038">
    <property type="protein sequence ID" value="PIV47205.1"/>
    <property type="molecule type" value="Genomic_DNA"/>
</dbReference>
<gene>
    <name evidence="1" type="ORF">COS21_01165</name>
</gene>
<dbReference type="AlphaFoldDB" id="A0A2M7DED7"/>
<feature type="non-terminal residue" evidence="1">
    <location>
        <position position="1"/>
    </location>
</feature>
<sequence>WEPFDYAVEYQPDKTFFEQFKGLQLKTPRPNLRVDATNINSDFTNGAFRLKDCYLIFDTKGAENSAYGIAIDNSRNCFDCLSTYNSEQCSNCFEGSHLAKCFFSEYCRYCLESYFLFDCRDCDYCFMCANLRHKKYYFFNQPLTKEEYEAKIAKINLGDRATLVFFLEKFGILKSQAIYKENHNDRVINCLGDYIQGAKNCYMCFYSLSSENLAYSMGNFQVKDSYDAFGGLEGAFIYDSNGGIGNYGLKFSFGVKFSRDCEYCDNCANCHNCFGCIGLKNKSFCVLNKQYTEKEYWLKLDQIKTQMLKDGQYGEFFPPELALVPYNISVATSYQGFDDIEKAKQYGYVVQDIHETSPETIRQIIEASVLPKDIKNIQDDICDKVIFDQKNNKKFRYIKAELDFCRRHNLSLPLEHPSVRLTEGRKKLGPITLKFYPRGCAKCGKKMQSVYQPDKPQFVYCEECYLKEVV</sequence>
<comment type="caution">
    <text evidence="1">The sequence shown here is derived from an EMBL/GenBank/DDBJ whole genome shotgun (WGS) entry which is preliminary data.</text>
</comment>
<organism evidence="1 2">
    <name type="scientific">bacterium (Candidatus Gribaldobacteria) CG02_land_8_20_14_3_00_41_15</name>
    <dbReference type="NCBI Taxonomy" id="2014270"/>
    <lineage>
        <taxon>Bacteria</taxon>
        <taxon>Candidatus Gribaldobacteria</taxon>
    </lineage>
</organism>